<evidence type="ECO:0000313" key="3">
    <source>
        <dbReference type="Proteomes" id="UP000602532"/>
    </source>
</evidence>
<name>A0ABR8X2C7_9MICO</name>
<dbReference type="EMBL" id="JACSPM010000002">
    <property type="protein sequence ID" value="MBD8023485.1"/>
    <property type="molecule type" value="Genomic_DNA"/>
</dbReference>
<keyword evidence="3" id="KW-1185">Reference proteome</keyword>
<dbReference type="Pfam" id="PF02577">
    <property type="entry name" value="BFN_dom"/>
    <property type="match status" value="1"/>
</dbReference>
<comment type="caution">
    <text evidence="2">The sequence shown here is derived from an EMBL/GenBank/DDBJ whole genome shotgun (WGS) entry which is preliminary data.</text>
</comment>
<accession>A0ABR8X2C7</accession>
<proteinExistence type="predicted"/>
<sequence length="163" mass="17441">MVQVRVAGVALDATGQHVVLLKPIDEIPGDGQVLPIWIGQLEATSILVAIEQAPVPRPLAHDLMRSLIETLGAEVTRVEVTRIDDGTFYAEVTLSTALGDRVVDARPSDAVALATRVGAGIWVADPVMDEAGVPDVLTETDAAESLDEFKRFLDDVEPEDFEG</sequence>
<evidence type="ECO:0000313" key="2">
    <source>
        <dbReference type="EMBL" id="MBD8023485.1"/>
    </source>
</evidence>
<dbReference type="InterPro" id="IPR036104">
    <property type="entry name" value="BFN_sf"/>
</dbReference>
<evidence type="ECO:0000259" key="1">
    <source>
        <dbReference type="PROSITE" id="PS51658"/>
    </source>
</evidence>
<dbReference type="SUPFAM" id="SSF103256">
    <property type="entry name" value="Hypothetical protein TM0160"/>
    <property type="match status" value="1"/>
</dbReference>
<feature type="domain" description="BFN" evidence="1">
    <location>
        <begin position="1"/>
        <end position="135"/>
    </location>
</feature>
<gene>
    <name evidence="2" type="ORF">H9622_07770</name>
</gene>
<dbReference type="PANTHER" id="PTHR15160:SF1">
    <property type="entry name" value="VON HIPPEL-LINDAU DISEASE TUMOR SUPPRESSOR"/>
    <property type="match status" value="1"/>
</dbReference>
<dbReference type="PANTHER" id="PTHR15160">
    <property type="entry name" value="VON HIPPEL-LINDAU PROTEIN"/>
    <property type="match status" value="1"/>
</dbReference>
<dbReference type="InterPro" id="IPR003729">
    <property type="entry name" value="Bi_nuclease_dom"/>
</dbReference>
<dbReference type="Proteomes" id="UP000602532">
    <property type="component" value="Unassembled WGS sequence"/>
</dbReference>
<dbReference type="PROSITE" id="PS51658">
    <property type="entry name" value="BFN"/>
    <property type="match status" value="1"/>
</dbReference>
<protein>
    <submittedName>
        <fullName evidence="2">Bifunctional nuclease family protein</fullName>
    </submittedName>
</protein>
<dbReference type="Gene3D" id="3.10.690.10">
    <property type="entry name" value="Bifunctional nuclease domain"/>
    <property type="match status" value="1"/>
</dbReference>
<organism evidence="2 3">
    <name type="scientific">Microbacterium gallinarum</name>
    <dbReference type="NCBI Taxonomy" id="2762209"/>
    <lineage>
        <taxon>Bacteria</taxon>
        <taxon>Bacillati</taxon>
        <taxon>Actinomycetota</taxon>
        <taxon>Actinomycetes</taxon>
        <taxon>Micrococcales</taxon>
        <taxon>Microbacteriaceae</taxon>
        <taxon>Microbacterium</taxon>
    </lineage>
</organism>
<reference evidence="2 3" key="1">
    <citation type="submission" date="2020-08" db="EMBL/GenBank/DDBJ databases">
        <title>A Genomic Blueprint of the Chicken Gut Microbiome.</title>
        <authorList>
            <person name="Gilroy R."/>
            <person name="Ravi A."/>
            <person name="Getino M."/>
            <person name="Pursley I."/>
            <person name="Horton D.L."/>
            <person name="Alikhan N.-F."/>
            <person name="Baker D."/>
            <person name="Gharbi K."/>
            <person name="Hall N."/>
            <person name="Watson M."/>
            <person name="Adriaenssens E.M."/>
            <person name="Foster-Nyarko E."/>
            <person name="Jarju S."/>
            <person name="Secka A."/>
            <person name="Antonio M."/>
            <person name="Oren A."/>
            <person name="Chaudhuri R."/>
            <person name="La Ragione R.M."/>
            <person name="Hildebrand F."/>
            <person name="Pallen M.J."/>
        </authorList>
    </citation>
    <scope>NUCLEOTIDE SEQUENCE [LARGE SCALE GENOMIC DNA]</scope>
    <source>
        <strain evidence="2 3">Sa1CUA4</strain>
    </source>
</reference>